<evidence type="ECO:0000256" key="1">
    <source>
        <dbReference type="ARBA" id="ARBA00004651"/>
    </source>
</evidence>
<dbReference type="PANTHER" id="PTHR30433">
    <property type="entry name" value="CHEMOTAXIS PROTEIN MOTA"/>
    <property type="match status" value="1"/>
</dbReference>
<dbReference type="PATRIC" id="fig|1306953.7.peg.1088"/>
<comment type="similarity">
    <text evidence="6">Belongs to the exbB/tolQ family.</text>
</comment>
<evidence type="ECO:0000256" key="7">
    <source>
        <dbReference type="SAM" id="Phobius"/>
    </source>
</evidence>
<evidence type="ECO:0000256" key="5">
    <source>
        <dbReference type="ARBA" id="ARBA00023136"/>
    </source>
</evidence>
<evidence type="ECO:0000256" key="4">
    <source>
        <dbReference type="ARBA" id="ARBA00022989"/>
    </source>
</evidence>
<dbReference type="Pfam" id="PF01618">
    <property type="entry name" value="MotA_ExbB"/>
    <property type="match status" value="1"/>
</dbReference>
<reference evidence="10" key="1">
    <citation type="submission" date="2015-02" db="EMBL/GenBank/DDBJ databases">
        <authorList>
            <person name="Lima A.O."/>
            <person name="Cabral A."/>
            <person name="Porto L.M."/>
            <person name="Silva M.A."/>
        </authorList>
    </citation>
    <scope>NUCLEOTIDE SEQUENCE [LARGE SCALE GENOMIC DNA]</scope>
    <source>
        <strain evidence="10">LAMA 915</strain>
    </source>
</reference>
<dbReference type="GO" id="GO:0005886">
    <property type="term" value="C:plasma membrane"/>
    <property type="evidence" value="ECO:0007669"/>
    <property type="project" value="UniProtKB-SubCell"/>
</dbReference>
<dbReference type="EMBL" id="JYNE01000008">
    <property type="protein sequence ID" value="KNH03482.1"/>
    <property type="molecule type" value="Genomic_DNA"/>
</dbReference>
<accession>A0A0L1KI22</accession>
<comment type="subcellular location">
    <subcellularLocation>
        <location evidence="1">Cell membrane</location>
        <topology evidence="1">Multi-pass membrane protein</topology>
    </subcellularLocation>
    <subcellularLocation>
        <location evidence="6">Membrane</location>
        <topology evidence="6">Multi-pass membrane protein</topology>
    </subcellularLocation>
</comment>
<evidence type="ECO:0000313" key="9">
    <source>
        <dbReference type="EMBL" id="KNH03482.1"/>
    </source>
</evidence>
<evidence type="ECO:0000313" key="10">
    <source>
        <dbReference type="Proteomes" id="UP000037446"/>
    </source>
</evidence>
<name>A0A0L1KI22_9SPHN</name>
<feature type="transmembrane region" description="Helical" evidence="7">
    <location>
        <begin position="117"/>
        <end position="138"/>
    </location>
</feature>
<dbReference type="GO" id="GO:0015031">
    <property type="term" value="P:protein transport"/>
    <property type="evidence" value="ECO:0007669"/>
    <property type="project" value="UniProtKB-KW"/>
</dbReference>
<proteinExistence type="inferred from homology"/>
<dbReference type="GO" id="GO:0006935">
    <property type="term" value="P:chemotaxis"/>
    <property type="evidence" value="ECO:0007669"/>
    <property type="project" value="InterPro"/>
</dbReference>
<keyword evidence="5 7" id="KW-0472">Membrane</keyword>
<feature type="transmembrane region" description="Helical" evidence="7">
    <location>
        <begin position="6"/>
        <end position="24"/>
    </location>
</feature>
<keyword evidence="6" id="KW-0813">Transport</keyword>
<comment type="caution">
    <text evidence="9">The sequence shown here is derived from an EMBL/GenBank/DDBJ whole genome shotgun (WGS) entry which is preliminary data.</text>
</comment>
<evidence type="ECO:0000256" key="3">
    <source>
        <dbReference type="ARBA" id="ARBA00022692"/>
    </source>
</evidence>
<organism evidence="9 10">
    <name type="scientific">Qipengyuania citrea LAMA 915</name>
    <dbReference type="NCBI Taxonomy" id="1306953"/>
    <lineage>
        <taxon>Bacteria</taxon>
        <taxon>Pseudomonadati</taxon>
        <taxon>Pseudomonadota</taxon>
        <taxon>Alphaproteobacteria</taxon>
        <taxon>Sphingomonadales</taxon>
        <taxon>Erythrobacteraceae</taxon>
        <taxon>Qipengyuania</taxon>
    </lineage>
</organism>
<dbReference type="InterPro" id="IPR002898">
    <property type="entry name" value="MotA_ExbB_proton_chnl"/>
</dbReference>
<evidence type="ECO:0000256" key="2">
    <source>
        <dbReference type="ARBA" id="ARBA00022475"/>
    </source>
</evidence>
<dbReference type="AlphaFoldDB" id="A0A0L1KI22"/>
<keyword evidence="3 7" id="KW-0812">Transmembrane</keyword>
<feature type="domain" description="MotA/TolQ/ExbB proton channel" evidence="8">
    <location>
        <begin position="103"/>
        <end position="191"/>
    </location>
</feature>
<dbReference type="InterPro" id="IPR047055">
    <property type="entry name" value="MotA-like"/>
</dbReference>
<feature type="transmembrane region" description="Helical" evidence="7">
    <location>
        <begin position="150"/>
        <end position="175"/>
    </location>
</feature>
<gene>
    <name evidence="9" type="ORF">J121_1061</name>
</gene>
<sequence length="218" mass="22842">MLETWFDPAAIAIVFAGTLAATLLRCGVADCRIALAALSGLFDKPFDPAQAKAELSVQVREIADDGFLRAEPRRFGDSEFDSLSDLIINQRSIQSLHGEHAKFADARLAHAQTAMRVFDNAAELAPVLGLAGTLVALAQAPGASAQDAGLVGAIAMAVITTLYGLVAANFVFAPIGSAIGRKSRKEERDREAVLEWLEEGIRSTGAATSAAQPASHAA</sequence>
<protein>
    <submittedName>
        <fullName evidence="9">Chemotaxis protein</fullName>
    </submittedName>
</protein>
<evidence type="ECO:0000259" key="8">
    <source>
        <dbReference type="Pfam" id="PF01618"/>
    </source>
</evidence>
<keyword evidence="4 7" id="KW-1133">Transmembrane helix</keyword>
<dbReference type="PANTHER" id="PTHR30433:SF3">
    <property type="entry name" value="MOTILITY PROTEIN A"/>
    <property type="match status" value="1"/>
</dbReference>
<keyword evidence="6" id="KW-0653">Protein transport</keyword>
<evidence type="ECO:0000256" key="6">
    <source>
        <dbReference type="RuleBase" id="RU004057"/>
    </source>
</evidence>
<dbReference type="STRING" id="1306953.J121_1061"/>
<dbReference type="RefSeq" id="WP_050599110.1">
    <property type="nucleotide sequence ID" value="NZ_JYNE01000008.1"/>
</dbReference>
<keyword evidence="2" id="KW-1003">Cell membrane</keyword>
<dbReference type="Proteomes" id="UP000037446">
    <property type="component" value="Unassembled WGS sequence"/>
</dbReference>
<dbReference type="GO" id="GO:0071978">
    <property type="term" value="P:bacterial-type flagellum-dependent swarming motility"/>
    <property type="evidence" value="ECO:0007669"/>
    <property type="project" value="InterPro"/>
</dbReference>